<dbReference type="PANTHER" id="PTHR31408">
    <property type="entry name" value="HYPOTHETICAL PROTEIN LOC689986"/>
    <property type="match status" value="1"/>
</dbReference>
<protein>
    <submittedName>
        <fullName evidence="2">Uncharacterized protein LOC106464913 isoform X2</fullName>
    </submittedName>
</protein>
<name>A0ABM1SXS4_LIMPO</name>
<accession>A0ABM1SXS4</accession>
<dbReference type="InterPro" id="IPR027857">
    <property type="entry name" value="SCRE"/>
</dbReference>
<reference evidence="2" key="1">
    <citation type="submission" date="2025-08" db="UniProtKB">
        <authorList>
            <consortium name="RefSeq"/>
        </authorList>
    </citation>
    <scope>IDENTIFICATION</scope>
    <source>
        <tissue evidence="2">Muscle</tissue>
    </source>
</reference>
<proteinExistence type="predicted"/>
<evidence type="ECO:0000313" key="1">
    <source>
        <dbReference type="Proteomes" id="UP000694941"/>
    </source>
</evidence>
<dbReference type="PANTHER" id="PTHR31408:SF2">
    <property type="entry name" value="PROTEIN SPO16 HOMOLOG"/>
    <property type="match status" value="1"/>
</dbReference>
<dbReference type="Pfam" id="PF15162">
    <property type="entry name" value="SCRE"/>
    <property type="match status" value="1"/>
</dbReference>
<sequence>MAFLAENSNPFYQQPLIFAESLRSTKLYEILSKVFKTRVSKSILSQICIFPKYSVAFLVSNFSEITLNNQDETSQEITDNLNEEFISRLEHFQNIHRNTYVVLMNCVWEAAEVTIVFKLQKNCPPVDKIVQDKIRAILESSLTEETILQLIRSMGLCEYESTLAVDGCENLSGIASADISRLQDCSLEASSAKVIINFCEENKYYLKV</sequence>
<gene>
    <name evidence="2" type="primary">LOC106464913</name>
</gene>
<dbReference type="GeneID" id="106464913"/>
<evidence type="ECO:0000313" key="2">
    <source>
        <dbReference type="RefSeq" id="XP_022248430.1"/>
    </source>
</evidence>
<keyword evidence="1" id="KW-1185">Reference proteome</keyword>
<dbReference type="RefSeq" id="XP_022248430.1">
    <property type="nucleotide sequence ID" value="XM_022392722.1"/>
</dbReference>
<dbReference type="Proteomes" id="UP000694941">
    <property type="component" value="Unplaced"/>
</dbReference>
<organism evidence="1 2">
    <name type="scientific">Limulus polyphemus</name>
    <name type="common">Atlantic horseshoe crab</name>
    <dbReference type="NCBI Taxonomy" id="6850"/>
    <lineage>
        <taxon>Eukaryota</taxon>
        <taxon>Metazoa</taxon>
        <taxon>Ecdysozoa</taxon>
        <taxon>Arthropoda</taxon>
        <taxon>Chelicerata</taxon>
        <taxon>Merostomata</taxon>
        <taxon>Xiphosura</taxon>
        <taxon>Limulidae</taxon>
        <taxon>Limulus</taxon>
    </lineage>
</organism>